<dbReference type="AlphaFoldDB" id="A0A2W1BXM6"/>
<proteinExistence type="predicted"/>
<sequence>MTGVAEADSSRPPSEDDVDMSPPPATNGEHADGHQLHGARSRGKRWLIRHWVAGGVGVTRLLVGEEALPLVKGMPGVTASLAALLPDFRAGGVDSVCLWAVCVPAAAGTSVTCAGTEAEGGSRASVERMLAFGRELYAMSQKLQQDQFVKSMLEDAFSLLAYSNPWDSPVGWQLEPVRREAVCEALNSAILGYVPDFIVLQVRSLETPEYGTLGWSGSM</sequence>
<organism evidence="3 4">
    <name type="scientific">Helicoverpa armigera</name>
    <name type="common">Cotton bollworm</name>
    <name type="synonym">Heliothis armigera</name>
    <dbReference type="NCBI Taxonomy" id="29058"/>
    <lineage>
        <taxon>Eukaryota</taxon>
        <taxon>Metazoa</taxon>
        <taxon>Ecdysozoa</taxon>
        <taxon>Arthropoda</taxon>
        <taxon>Hexapoda</taxon>
        <taxon>Insecta</taxon>
        <taxon>Pterygota</taxon>
        <taxon>Neoptera</taxon>
        <taxon>Endopterygota</taxon>
        <taxon>Lepidoptera</taxon>
        <taxon>Glossata</taxon>
        <taxon>Ditrysia</taxon>
        <taxon>Noctuoidea</taxon>
        <taxon>Noctuidae</taxon>
        <taxon>Heliothinae</taxon>
        <taxon>Helicoverpa</taxon>
    </lineage>
</organism>
<dbReference type="EMBL" id="KZ149915">
    <property type="protein sequence ID" value="PZC77987.1"/>
    <property type="molecule type" value="Genomic_DNA"/>
</dbReference>
<dbReference type="OrthoDB" id="25503at2759"/>
<dbReference type="PANTHER" id="PTHR12864">
    <property type="entry name" value="RAN BINDING PROTEIN 9-RELATED"/>
    <property type="match status" value="1"/>
</dbReference>
<gene>
    <name evidence="3" type="primary">HaOG202729</name>
    <name evidence="3" type="ORF">B5X24_HaOG202729</name>
</gene>
<keyword evidence="4" id="KW-1185">Reference proteome</keyword>
<evidence type="ECO:0000256" key="1">
    <source>
        <dbReference type="SAM" id="MobiDB-lite"/>
    </source>
</evidence>
<name>A0A2W1BXM6_HELAM</name>
<feature type="domain" description="CRA" evidence="2">
    <location>
        <begin position="124"/>
        <end position="209"/>
    </location>
</feature>
<protein>
    <recommendedName>
        <fullName evidence="2">CRA domain-containing protein</fullName>
    </recommendedName>
</protein>
<evidence type="ECO:0000313" key="3">
    <source>
        <dbReference type="EMBL" id="PZC77987.1"/>
    </source>
</evidence>
<reference evidence="3 4" key="1">
    <citation type="journal article" date="2017" name="BMC Biol.">
        <title>Genomic innovations, transcriptional plasticity and gene loss underlying the evolution and divergence of two highly polyphagous and invasive Helicoverpa pest species.</title>
        <authorList>
            <person name="Pearce S.L."/>
            <person name="Clarke D.F."/>
            <person name="East P.D."/>
            <person name="Elfekih S."/>
            <person name="Gordon K.H."/>
            <person name="Jermiin L.S."/>
            <person name="McGaughran A."/>
            <person name="Oakeshott J.G."/>
            <person name="Papanikolaou A."/>
            <person name="Perera O.P."/>
            <person name="Rane R.V."/>
            <person name="Richards S."/>
            <person name="Tay W.T."/>
            <person name="Walsh T.K."/>
            <person name="Anderson A."/>
            <person name="Anderson C.J."/>
            <person name="Asgari S."/>
            <person name="Board P.G."/>
            <person name="Bretschneider A."/>
            <person name="Campbell P.M."/>
            <person name="Chertemps T."/>
            <person name="Christeller J.T."/>
            <person name="Coppin C.W."/>
            <person name="Downes S.J."/>
            <person name="Duan G."/>
            <person name="Farnsworth C.A."/>
            <person name="Good R.T."/>
            <person name="Han L.B."/>
            <person name="Han Y.C."/>
            <person name="Hatje K."/>
            <person name="Horne I."/>
            <person name="Huang Y.P."/>
            <person name="Hughes D.S."/>
            <person name="Jacquin-Joly E."/>
            <person name="James W."/>
            <person name="Jhangiani S."/>
            <person name="Kollmar M."/>
            <person name="Kuwar S.S."/>
            <person name="Li S."/>
            <person name="Liu N.Y."/>
            <person name="Maibeche M.T."/>
            <person name="Miller J.R."/>
            <person name="Montagne N."/>
            <person name="Perry T."/>
            <person name="Qu J."/>
            <person name="Song S.V."/>
            <person name="Sutton G.G."/>
            <person name="Vogel H."/>
            <person name="Walenz B.P."/>
            <person name="Xu W."/>
            <person name="Zhang H.J."/>
            <person name="Zou Z."/>
            <person name="Batterham P."/>
            <person name="Edwards O.R."/>
            <person name="Feyereisen R."/>
            <person name="Gibbs R.A."/>
            <person name="Heckel D.G."/>
            <person name="McGrath A."/>
            <person name="Robin C."/>
            <person name="Scherer S.E."/>
            <person name="Worley K.C."/>
            <person name="Wu Y.D."/>
        </authorList>
    </citation>
    <scope>NUCLEOTIDE SEQUENCE [LARGE SCALE GENOMIC DNA]</scope>
    <source>
        <strain evidence="3">Harm_GR_Male_#8</strain>
        <tissue evidence="3">Whole organism</tissue>
    </source>
</reference>
<dbReference type="SMART" id="SM00757">
    <property type="entry name" value="CRA"/>
    <property type="match status" value="1"/>
</dbReference>
<dbReference type="InterPro" id="IPR050618">
    <property type="entry name" value="Ubq-SigPath_Reg"/>
</dbReference>
<feature type="region of interest" description="Disordered" evidence="1">
    <location>
        <begin position="1"/>
        <end position="38"/>
    </location>
</feature>
<dbReference type="InterPro" id="IPR013144">
    <property type="entry name" value="CRA_dom"/>
</dbReference>
<evidence type="ECO:0000313" key="4">
    <source>
        <dbReference type="Proteomes" id="UP000249218"/>
    </source>
</evidence>
<evidence type="ECO:0000259" key="2">
    <source>
        <dbReference type="SMART" id="SM00757"/>
    </source>
</evidence>
<dbReference type="Proteomes" id="UP000249218">
    <property type="component" value="Unassembled WGS sequence"/>
</dbReference>
<accession>A0A2W1BXM6</accession>